<dbReference type="OrthoDB" id="25129at2759"/>
<keyword evidence="2" id="KW-1185">Reference proteome</keyword>
<reference evidence="1" key="1">
    <citation type="submission" date="2019-06" db="EMBL/GenBank/DDBJ databases">
        <authorList>
            <person name="Zheng W."/>
        </authorList>
    </citation>
    <scope>NUCLEOTIDE SEQUENCE</scope>
    <source>
        <strain evidence="1">QDHG01</strain>
    </source>
</reference>
<dbReference type="AlphaFoldDB" id="A0A8J8SYT9"/>
<evidence type="ECO:0000313" key="2">
    <source>
        <dbReference type="Proteomes" id="UP000785679"/>
    </source>
</evidence>
<evidence type="ECO:0000313" key="1">
    <source>
        <dbReference type="EMBL" id="TNV75872.1"/>
    </source>
</evidence>
<name>A0A8J8SYT9_HALGN</name>
<gene>
    <name evidence="1" type="ORF">FGO68_gene8175</name>
</gene>
<dbReference type="EMBL" id="RRYP01014644">
    <property type="protein sequence ID" value="TNV75872.1"/>
    <property type="molecule type" value="Genomic_DNA"/>
</dbReference>
<accession>A0A8J8SYT9</accession>
<proteinExistence type="predicted"/>
<organism evidence="1 2">
    <name type="scientific">Halteria grandinella</name>
    <dbReference type="NCBI Taxonomy" id="5974"/>
    <lineage>
        <taxon>Eukaryota</taxon>
        <taxon>Sar</taxon>
        <taxon>Alveolata</taxon>
        <taxon>Ciliophora</taxon>
        <taxon>Intramacronucleata</taxon>
        <taxon>Spirotrichea</taxon>
        <taxon>Stichotrichia</taxon>
        <taxon>Sporadotrichida</taxon>
        <taxon>Halteriidae</taxon>
        <taxon>Halteria</taxon>
    </lineage>
</organism>
<dbReference type="Proteomes" id="UP000785679">
    <property type="component" value="Unassembled WGS sequence"/>
</dbReference>
<comment type="caution">
    <text evidence="1">The sequence shown here is derived from an EMBL/GenBank/DDBJ whole genome shotgun (WGS) entry which is preliminary data.</text>
</comment>
<sequence>MKLLHNLLGKQTGAEKSGTRQIIESFLLKLQPEYPKKISVSYERAGEAIPMPMDSGEPIALEMFKGEPIVLMSKDDEEYGGGAKVEDLPQE</sequence>
<protein>
    <submittedName>
        <fullName evidence="1">Uncharacterized protein</fullName>
    </submittedName>
</protein>